<keyword evidence="1" id="KW-1133">Transmembrane helix</keyword>
<keyword evidence="1" id="KW-0472">Membrane</keyword>
<evidence type="ECO:0008006" key="4">
    <source>
        <dbReference type="Google" id="ProtNLM"/>
    </source>
</evidence>
<protein>
    <recommendedName>
        <fullName evidence="4">Type II secretion system protein GspG C-terminal domain-containing protein</fullName>
    </recommendedName>
</protein>
<accession>A0A1G1WH44</accession>
<dbReference type="AlphaFoldDB" id="A0A1G1WH44"/>
<name>A0A1G1WH44_9BACT</name>
<dbReference type="Gene3D" id="3.30.700.10">
    <property type="entry name" value="Glycoprotein, Type 4 Pilin"/>
    <property type="match status" value="1"/>
</dbReference>
<comment type="caution">
    <text evidence="2">The sequence shown here is derived from an EMBL/GenBank/DDBJ whole genome shotgun (WGS) entry which is preliminary data.</text>
</comment>
<evidence type="ECO:0000313" key="3">
    <source>
        <dbReference type="Proteomes" id="UP000176389"/>
    </source>
</evidence>
<reference evidence="2 3" key="1">
    <citation type="journal article" date="2016" name="Nat. Commun.">
        <title>Thousands of microbial genomes shed light on interconnected biogeochemical processes in an aquifer system.</title>
        <authorList>
            <person name="Anantharaman K."/>
            <person name="Brown C.T."/>
            <person name="Hug L.A."/>
            <person name="Sharon I."/>
            <person name="Castelle C.J."/>
            <person name="Probst A.J."/>
            <person name="Thomas B.C."/>
            <person name="Singh A."/>
            <person name="Wilkins M.J."/>
            <person name="Karaoz U."/>
            <person name="Brodie E.L."/>
            <person name="Williams K.H."/>
            <person name="Hubbard S.S."/>
            <person name="Banfield J.F."/>
        </authorList>
    </citation>
    <scope>NUCLEOTIDE SEQUENCE [LARGE SCALE GENOMIC DNA]</scope>
</reference>
<dbReference type="Proteomes" id="UP000176389">
    <property type="component" value="Unassembled WGS sequence"/>
</dbReference>
<dbReference type="SUPFAM" id="SSF54523">
    <property type="entry name" value="Pili subunits"/>
    <property type="match status" value="1"/>
</dbReference>
<sequence>MNSSINHFYKLFKSSSGISIISIIITAAVLVAGLNAYAYFNPDFQFRKYSIVYVINIFGDKQRKADLEQIKVAVEKYYDENGEYPTRDGWCGRIISVLHPDAKDAIIGYFGTDGIPQDPLHRGTGQDYFYRREDRNTFVLLAKLENLPAGSPTYNYEGCSDWPGDGVFNYQVSGSR</sequence>
<evidence type="ECO:0000313" key="2">
    <source>
        <dbReference type="EMBL" id="OGY26931.1"/>
    </source>
</evidence>
<evidence type="ECO:0000256" key="1">
    <source>
        <dbReference type="SAM" id="Phobius"/>
    </source>
</evidence>
<dbReference type="EMBL" id="MHCS01000007">
    <property type="protein sequence ID" value="OGY26931.1"/>
    <property type="molecule type" value="Genomic_DNA"/>
</dbReference>
<dbReference type="InterPro" id="IPR045584">
    <property type="entry name" value="Pilin-like"/>
</dbReference>
<organism evidence="2 3">
    <name type="scientific">Candidatus Woykebacteria bacterium RBG_16_43_9</name>
    <dbReference type="NCBI Taxonomy" id="1802596"/>
    <lineage>
        <taxon>Bacteria</taxon>
        <taxon>Candidatus Woykeibacteriota</taxon>
    </lineage>
</organism>
<feature type="transmembrane region" description="Helical" evidence="1">
    <location>
        <begin position="20"/>
        <end position="40"/>
    </location>
</feature>
<proteinExistence type="predicted"/>
<keyword evidence="1" id="KW-0812">Transmembrane</keyword>
<gene>
    <name evidence="2" type="ORF">A2Z11_02620</name>
</gene>
<dbReference type="STRING" id="1802596.A2Z11_02620"/>